<dbReference type="AlphaFoldDB" id="A0A161Y2T0"/>
<proteinExistence type="predicted"/>
<organism evidence="4 5">
    <name type="scientific">Aeribacillus pallidus</name>
    <dbReference type="NCBI Taxonomy" id="33936"/>
    <lineage>
        <taxon>Bacteria</taxon>
        <taxon>Bacillati</taxon>
        <taxon>Bacillota</taxon>
        <taxon>Bacilli</taxon>
        <taxon>Bacillales</taxon>
        <taxon>Bacillaceae</taxon>
        <taxon>Aeribacillus</taxon>
    </lineage>
</organism>
<dbReference type="STRING" id="33936.AZI98_11310"/>
<keyword evidence="4" id="KW-0436">Ligase</keyword>
<dbReference type="KEGG" id="apak:AP3564_01990"/>
<dbReference type="EMBL" id="LWBR01000034">
    <property type="protein sequence ID" value="KZN95932.1"/>
    <property type="molecule type" value="Genomic_DNA"/>
</dbReference>
<dbReference type="GO" id="GO:0005737">
    <property type="term" value="C:cytoplasm"/>
    <property type="evidence" value="ECO:0007669"/>
    <property type="project" value="TreeGrafter"/>
</dbReference>
<evidence type="ECO:0000313" key="6">
    <source>
        <dbReference type="Proteomes" id="UP000214606"/>
    </source>
</evidence>
<accession>A0A161Y2T0</accession>
<sequence length="320" mass="35962">MAEVSVGIIGSQFERHCLYLQKELVRQGAQAFILDNSPDVPYPLSFGGEDSHYENRDLSETNVYFLRALFVPTPAFDTSQIKEQIKENGFLAYAAERERYAAWLSWLKSSSYFGRLIVNPVDTLLIHFAKPYHLECLRRAGIPVPKTLVTSNPEKVLEFSHNCDVIYKPVAGGALCRLLTEEDKKPERLEALSTAPVQFQEYIQGQDVRVFVLDGKVIASFIIEGEGIDYREGAHQVKPFEITPEIAQLCIEACETLGLIFSGIDLKLRPDGSVICIECNPSPMFEGFDRVAPVSIVSQLASYLIKQAILKEENKLKVRN</sequence>
<dbReference type="EMBL" id="CP017703">
    <property type="protein sequence ID" value="ASS89204.1"/>
    <property type="molecule type" value="Genomic_DNA"/>
</dbReference>
<keyword evidence="1" id="KW-0547">Nucleotide-binding</keyword>
<evidence type="ECO:0000259" key="2">
    <source>
        <dbReference type="PROSITE" id="PS50975"/>
    </source>
</evidence>
<protein>
    <submittedName>
        <fullName evidence="4">ATP-dependent carboxylate-amine ligase</fullName>
    </submittedName>
</protein>
<name>A0A161Y2T0_9BACI</name>
<dbReference type="PANTHER" id="PTHR21621">
    <property type="entry name" value="RIBOSOMAL PROTEIN S6 MODIFICATION PROTEIN"/>
    <property type="match status" value="1"/>
</dbReference>
<feature type="domain" description="ATP-grasp" evidence="2">
    <location>
        <begin position="134"/>
        <end position="305"/>
    </location>
</feature>
<dbReference type="GO" id="GO:0005524">
    <property type="term" value="F:ATP binding"/>
    <property type="evidence" value="ECO:0007669"/>
    <property type="project" value="UniProtKB-UniRule"/>
</dbReference>
<dbReference type="PANTHER" id="PTHR21621:SF0">
    <property type="entry name" value="BETA-CITRYLGLUTAMATE SYNTHASE B-RELATED"/>
    <property type="match status" value="1"/>
</dbReference>
<dbReference type="SUPFAM" id="SSF56059">
    <property type="entry name" value="Glutathione synthetase ATP-binding domain-like"/>
    <property type="match status" value="1"/>
</dbReference>
<evidence type="ECO:0000313" key="5">
    <source>
        <dbReference type="Proteomes" id="UP000076476"/>
    </source>
</evidence>
<accession>A0A164AEF8</accession>
<evidence type="ECO:0000313" key="4">
    <source>
        <dbReference type="EMBL" id="KZN95932.1"/>
    </source>
</evidence>
<dbReference type="GeneID" id="301127416"/>
<dbReference type="Pfam" id="PF08443">
    <property type="entry name" value="RimK"/>
    <property type="match status" value="1"/>
</dbReference>
<dbReference type="InterPro" id="IPR011761">
    <property type="entry name" value="ATP-grasp"/>
</dbReference>
<gene>
    <name evidence="3" type="ORF">AP3564_01990</name>
    <name evidence="4" type="ORF">AZI98_11310</name>
</gene>
<dbReference type="RefSeq" id="WP_063388396.1">
    <property type="nucleotide sequence ID" value="NZ_CP017703.1"/>
</dbReference>
<dbReference type="PROSITE" id="PS50975">
    <property type="entry name" value="ATP_GRASP"/>
    <property type="match status" value="1"/>
</dbReference>
<dbReference type="InterPro" id="IPR013651">
    <property type="entry name" value="ATP-grasp_RimK-type"/>
</dbReference>
<reference evidence="4 5" key="1">
    <citation type="submission" date="2016-04" db="EMBL/GenBank/DDBJ databases">
        <title>Draft genome sequence of Aeribacillus pallidus 8m3 from petroleum reservoir.</title>
        <authorList>
            <person name="Poltaraus A.B."/>
            <person name="Nazina T.N."/>
            <person name="Tourova T.P."/>
            <person name="Malakho S.M."/>
            <person name="Korshunova A.V."/>
            <person name="Sokolova D.S."/>
        </authorList>
    </citation>
    <scope>NUCLEOTIDE SEQUENCE [LARGE SCALE GENOMIC DNA]</scope>
    <source>
        <strain evidence="4 5">8m3</strain>
    </source>
</reference>
<dbReference type="Gene3D" id="3.30.470.20">
    <property type="entry name" value="ATP-grasp fold, B domain"/>
    <property type="match status" value="1"/>
</dbReference>
<evidence type="ECO:0000256" key="1">
    <source>
        <dbReference type="PROSITE-ProRule" id="PRU00409"/>
    </source>
</evidence>
<dbReference type="GO" id="GO:0046872">
    <property type="term" value="F:metal ion binding"/>
    <property type="evidence" value="ECO:0007669"/>
    <property type="project" value="InterPro"/>
</dbReference>
<dbReference type="GO" id="GO:0016879">
    <property type="term" value="F:ligase activity, forming carbon-nitrogen bonds"/>
    <property type="evidence" value="ECO:0007669"/>
    <property type="project" value="TreeGrafter"/>
</dbReference>
<keyword evidence="1" id="KW-0067">ATP-binding</keyword>
<reference evidence="3 6" key="2">
    <citation type="submission" date="2016-10" db="EMBL/GenBank/DDBJ databases">
        <title>The whole genome sequencing and assembly of Aeribacillus pallidus KCTC3564 strain.</title>
        <authorList>
            <person name="Lee Y.-J."/>
            <person name="Park M.-K."/>
            <person name="Yi H."/>
            <person name="Bahn Y.-S."/>
            <person name="Kim J.F."/>
            <person name="Lee D.-W."/>
        </authorList>
    </citation>
    <scope>NUCLEOTIDE SEQUENCE [LARGE SCALE GENOMIC DNA]</scope>
    <source>
        <strain evidence="3 6">KCTC3564</strain>
    </source>
</reference>
<evidence type="ECO:0000313" key="3">
    <source>
        <dbReference type="EMBL" id="ASS89204.1"/>
    </source>
</evidence>
<dbReference type="Proteomes" id="UP000214606">
    <property type="component" value="Chromosome"/>
</dbReference>
<dbReference type="Proteomes" id="UP000076476">
    <property type="component" value="Unassembled WGS sequence"/>
</dbReference>
<keyword evidence="5" id="KW-1185">Reference proteome</keyword>
<dbReference type="OrthoDB" id="9803907at2"/>